<proteinExistence type="predicted"/>
<comment type="caution">
    <text evidence="1">The sequence shown here is derived from an EMBL/GenBank/DDBJ whole genome shotgun (WGS) entry which is preliminary data.</text>
</comment>
<organism evidence="1 2">
    <name type="scientific">Prunus yedoensis var. nudiflora</name>
    <dbReference type="NCBI Taxonomy" id="2094558"/>
    <lineage>
        <taxon>Eukaryota</taxon>
        <taxon>Viridiplantae</taxon>
        <taxon>Streptophyta</taxon>
        <taxon>Embryophyta</taxon>
        <taxon>Tracheophyta</taxon>
        <taxon>Spermatophyta</taxon>
        <taxon>Magnoliopsida</taxon>
        <taxon>eudicotyledons</taxon>
        <taxon>Gunneridae</taxon>
        <taxon>Pentapetalae</taxon>
        <taxon>rosids</taxon>
        <taxon>fabids</taxon>
        <taxon>Rosales</taxon>
        <taxon>Rosaceae</taxon>
        <taxon>Amygdaloideae</taxon>
        <taxon>Amygdaleae</taxon>
        <taxon>Prunus</taxon>
    </lineage>
</organism>
<accession>A0A314YEU0</accession>
<dbReference type="Proteomes" id="UP000250321">
    <property type="component" value="Unassembled WGS sequence"/>
</dbReference>
<gene>
    <name evidence="1" type="ORF">Pyn_03023</name>
</gene>
<evidence type="ECO:0000313" key="2">
    <source>
        <dbReference type="Proteomes" id="UP000250321"/>
    </source>
</evidence>
<dbReference type="AlphaFoldDB" id="A0A314YEU0"/>
<dbReference type="EMBL" id="PJQY01001435">
    <property type="protein sequence ID" value="PQQ02674.1"/>
    <property type="molecule type" value="Genomic_DNA"/>
</dbReference>
<protein>
    <submittedName>
        <fullName evidence="1">Uncharacterized protein</fullName>
    </submittedName>
</protein>
<reference evidence="1 2" key="1">
    <citation type="submission" date="2018-02" db="EMBL/GenBank/DDBJ databases">
        <title>Draft genome of wild Prunus yedoensis var. nudiflora.</title>
        <authorList>
            <person name="Baek S."/>
            <person name="Kim J.-H."/>
            <person name="Choi K."/>
            <person name="Kim G.-B."/>
            <person name="Cho A."/>
            <person name="Jang H."/>
            <person name="Shin C.-H."/>
            <person name="Yu H.-J."/>
            <person name="Mun J.-H."/>
        </authorList>
    </citation>
    <scope>NUCLEOTIDE SEQUENCE [LARGE SCALE GENOMIC DNA]</scope>
    <source>
        <strain evidence="2">cv. Jeju island</strain>
        <tissue evidence="1">Leaf</tissue>
    </source>
</reference>
<evidence type="ECO:0000313" key="1">
    <source>
        <dbReference type="EMBL" id="PQQ02674.1"/>
    </source>
</evidence>
<name>A0A314YEU0_PRUYE</name>
<keyword evidence="2" id="KW-1185">Reference proteome</keyword>
<sequence>MKSILVQGSLRFQGFYVAEPPHGGEAPPAFFLGFQTRACKGKKWPACFRLAAGSGQFALSLGVSTNVRLSKCYSRL</sequence>